<accession>A0AA95I455</accession>
<dbReference type="InterPro" id="IPR020904">
    <property type="entry name" value="Sc_DH/Rdtase_CS"/>
</dbReference>
<proteinExistence type="inferred from homology"/>
<dbReference type="PROSITE" id="PS00061">
    <property type="entry name" value="ADH_SHORT"/>
    <property type="match status" value="1"/>
</dbReference>
<dbReference type="RefSeq" id="WP_283927274.1">
    <property type="nucleotide sequence ID" value="NZ_CP126084.1"/>
</dbReference>
<dbReference type="InterPro" id="IPR002347">
    <property type="entry name" value="SDR_fam"/>
</dbReference>
<reference evidence="3" key="1">
    <citation type="submission" date="2023-05" db="EMBL/GenBank/DDBJ databases">
        <title>Comparative genomics of Bacillaceae isolates and their secondary metabolite potential.</title>
        <authorList>
            <person name="Song L."/>
            <person name="Nielsen L.J."/>
            <person name="Mohite O."/>
            <person name="Xu X."/>
            <person name="Weber T."/>
            <person name="Kovacs A.T."/>
        </authorList>
    </citation>
    <scope>NUCLEOTIDE SEQUENCE</scope>
    <source>
        <strain evidence="3">B2_4</strain>
    </source>
</reference>
<evidence type="ECO:0000256" key="2">
    <source>
        <dbReference type="ARBA" id="ARBA00023002"/>
    </source>
</evidence>
<protein>
    <submittedName>
        <fullName evidence="3">SDR family oxidoreductase</fullName>
    </submittedName>
</protein>
<dbReference type="FunFam" id="3.40.50.720:FF:000084">
    <property type="entry name" value="Short-chain dehydrogenase reductase"/>
    <property type="match status" value="1"/>
</dbReference>
<sequence length="268" mass="28671">MSALHFEGEFIGKKVVITGAAGIFGTWIAQAFAAQGAKLCLSDIRHEELRAMREDPLLQDAELLFHTTDLTREASIAELAEFIAQEWSSADILINNAGIYQRHRLLEMSMDEWNASIGVNVTAPFLLTQLLAKQMIKDGKQGSIINISSGAALTNQIGGGHYSTGKAALAMLTRSFALELAPYQIRVNAVSPGFAPGSEVSELSADYVQNMINQIPLGRTSGPQDAPAAILYLCSKSASFITGSTLAVDGGRTAGTFKRPQPQDGKVT</sequence>
<gene>
    <name evidence="3" type="ORF">QNH46_05865</name>
</gene>
<dbReference type="GO" id="GO:0008206">
    <property type="term" value="P:bile acid metabolic process"/>
    <property type="evidence" value="ECO:0007669"/>
    <property type="project" value="UniProtKB-ARBA"/>
</dbReference>
<keyword evidence="2" id="KW-0560">Oxidoreductase</keyword>
<name>A0AA95I455_9BACL</name>
<dbReference type="EMBL" id="CP126084">
    <property type="protein sequence ID" value="WHX50189.1"/>
    <property type="molecule type" value="Genomic_DNA"/>
</dbReference>
<evidence type="ECO:0000313" key="3">
    <source>
        <dbReference type="EMBL" id="WHX50189.1"/>
    </source>
</evidence>
<dbReference type="PRINTS" id="PR00080">
    <property type="entry name" value="SDRFAMILY"/>
</dbReference>
<dbReference type="GO" id="GO:0016491">
    <property type="term" value="F:oxidoreductase activity"/>
    <property type="evidence" value="ECO:0007669"/>
    <property type="project" value="UniProtKB-KW"/>
</dbReference>
<dbReference type="AlphaFoldDB" id="A0AA95I455"/>
<dbReference type="KEGG" id="pwn:QNH46_05865"/>
<dbReference type="SUPFAM" id="SSF51735">
    <property type="entry name" value="NAD(P)-binding Rossmann-fold domains"/>
    <property type="match status" value="1"/>
</dbReference>
<dbReference type="Gene3D" id="3.40.50.720">
    <property type="entry name" value="NAD(P)-binding Rossmann-like Domain"/>
    <property type="match status" value="1"/>
</dbReference>
<dbReference type="Pfam" id="PF13561">
    <property type="entry name" value="adh_short_C2"/>
    <property type="match status" value="1"/>
</dbReference>
<dbReference type="PANTHER" id="PTHR43639:SF1">
    <property type="entry name" value="SHORT-CHAIN DEHYDROGENASE_REDUCTASE FAMILY PROTEIN"/>
    <property type="match status" value="1"/>
</dbReference>
<organism evidence="3 4">
    <name type="scientific">Paenibacillus woosongensis</name>
    <dbReference type="NCBI Taxonomy" id="307580"/>
    <lineage>
        <taxon>Bacteria</taxon>
        <taxon>Bacillati</taxon>
        <taxon>Bacillota</taxon>
        <taxon>Bacilli</taxon>
        <taxon>Bacillales</taxon>
        <taxon>Paenibacillaceae</taxon>
        <taxon>Paenibacillus</taxon>
    </lineage>
</organism>
<dbReference type="Proteomes" id="UP001177943">
    <property type="component" value="Chromosome"/>
</dbReference>
<evidence type="ECO:0000256" key="1">
    <source>
        <dbReference type="ARBA" id="ARBA00006484"/>
    </source>
</evidence>
<dbReference type="InterPro" id="IPR036291">
    <property type="entry name" value="NAD(P)-bd_dom_sf"/>
</dbReference>
<dbReference type="PANTHER" id="PTHR43639">
    <property type="entry name" value="OXIDOREDUCTASE, SHORT-CHAIN DEHYDROGENASE/REDUCTASE FAMILY (AFU_ORTHOLOGUE AFUA_5G02870)"/>
    <property type="match status" value="1"/>
</dbReference>
<dbReference type="PRINTS" id="PR00081">
    <property type="entry name" value="GDHRDH"/>
</dbReference>
<evidence type="ECO:0000313" key="4">
    <source>
        <dbReference type="Proteomes" id="UP001177943"/>
    </source>
</evidence>
<comment type="similarity">
    <text evidence="1">Belongs to the short-chain dehydrogenases/reductases (SDR) family.</text>
</comment>